<feature type="active site" description="Proton acceptor" evidence="3">
    <location>
        <position position="111"/>
    </location>
</feature>
<dbReference type="Gene3D" id="3.30.70.260">
    <property type="match status" value="1"/>
</dbReference>
<comment type="catalytic activity">
    <reaction evidence="1 3">
        <text>aldehydo-D-ribose 5-phosphate = D-ribulose 5-phosphate</text>
        <dbReference type="Rhea" id="RHEA:14657"/>
        <dbReference type="ChEBI" id="CHEBI:58121"/>
        <dbReference type="ChEBI" id="CHEBI:58273"/>
        <dbReference type="EC" id="5.3.1.6"/>
    </reaction>
</comment>
<evidence type="ECO:0000313" key="4">
    <source>
        <dbReference type="EMBL" id="PWR03503.1"/>
    </source>
</evidence>
<evidence type="ECO:0000256" key="3">
    <source>
        <dbReference type="HAMAP-Rule" id="MF_00170"/>
    </source>
</evidence>
<keyword evidence="2 3" id="KW-0413">Isomerase</keyword>
<dbReference type="Pfam" id="PF06026">
    <property type="entry name" value="Rib_5-P_isom_A"/>
    <property type="match status" value="1"/>
</dbReference>
<comment type="similarity">
    <text evidence="3">Belongs to the ribose 5-phosphate isomerase family.</text>
</comment>
<evidence type="ECO:0000256" key="1">
    <source>
        <dbReference type="ARBA" id="ARBA00001713"/>
    </source>
</evidence>
<feature type="binding site" evidence="3">
    <location>
        <position position="129"/>
    </location>
    <ligand>
        <name>substrate</name>
    </ligand>
</feature>
<comment type="function">
    <text evidence="3">Catalyzes the reversible conversion of ribose-5-phosphate to ribulose 5-phosphate.</text>
</comment>
<comment type="subunit">
    <text evidence="3">Homodimer.</text>
</comment>
<dbReference type="SUPFAM" id="SSF75445">
    <property type="entry name" value="D-ribose-5-phosphate isomerase (RpiA), lid domain"/>
    <property type="match status" value="1"/>
</dbReference>
<dbReference type="SUPFAM" id="SSF100950">
    <property type="entry name" value="NagB/RpiA/CoA transferase-like"/>
    <property type="match status" value="1"/>
</dbReference>
<dbReference type="NCBIfam" id="NF001924">
    <property type="entry name" value="PRK00702.1"/>
    <property type="match status" value="1"/>
</dbReference>
<evidence type="ECO:0000256" key="2">
    <source>
        <dbReference type="ARBA" id="ARBA00023235"/>
    </source>
</evidence>
<dbReference type="Proteomes" id="UP000245680">
    <property type="component" value="Unassembled WGS sequence"/>
</dbReference>
<reference evidence="4 5" key="1">
    <citation type="submission" date="2018-05" db="EMBL/GenBank/DDBJ databases">
        <title>Rhodobacteraceae gen. nov., sp. nov. isolated from sea water.</title>
        <authorList>
            <person name="Ren Y."/>
        </authorList>
    </citation>
    <scope>NUCLEOTIDE SEQUENCE [LARGE SCALE GENOMIC DNA]</scope>
    <source>
        <strain evidence="4 5">TG-679</strain>
    </source>
</reference>
<sequence length="257" mass="26828">MSDAPTGAEAGKFAAAMRAVELVEDGMAVGLGTGSTAAWMVRALAARAAAEDLSLTCVPTSTRTGALAARLGLNVVSLDEVDGLDLTIDGADEFDPDFRLIKGGGAAHLQEKIVAAASRRLVVISDPSKQVAHLGAFPLPVEVTPFGHRATLRLLRRALEGADVDGREITLRQHEAVPLMTDEGNLVYDLHLRRIGDPEGLMRDLTCLPGVVETGLFLGLCDTVIIGHPDGRAETLRRGAAPEIAAVDMAAAAGLPD</sequence>
<dbReference type="GO" id="GO:0005829">
    <property type="term" value="C:cytosol"/>
    <property type="evidence" value="ECO:0007669"/>
    <property type="project" value="TreeGrafter"/>
</dbReference>
<organism evidence="4 5">
    <name type="scientific">Meridianimarinicoccus roseus</name>
    <dbReference type="NCBI Taxonomy" id="2072018"/>
    <lineage>
        <taxon>Bacteria</taxon>
        <taxon>Pseudomonadati</taxon>
        <taxon>Pseudomonadota</taxon>
        <taxon>Alphaproteobacteria</taxon>
        <taxon>Rhodobacterales</taxon>
        <taxon>Paracoccaceae</taxon>
        <taxon>Meridianimarinicoccus</taxon>
    </lineage>
</organism>
<dbReference type="FunFam" id="3.40.50.1360:FF:000001">
    <property type="entry name" value="Ribose-5-phosphate isomerase A"/>
    <property type="match status" value="1"/>
</dbReference>
<protein>
    <recommendedName>
        <fullName evidence="3">Ribose-5-phosphate isomerase A</fullName>
        <ecNumber evidence="3">5.3.1.6</ecNumber>
    </recommendedName>
    <alternativeName>
        <fullName evidence="3">Phosphoriboisomerase A</fullName>
        <shortName evidence="3">PRI</shortName>
    </alternativeName>
</protein>
<feature type="binding site" evidence="3">
    <location>
        <begin position="102"/>
        <end position="105"/>
    </location>
    <ligand>
        <name>substrate</name>
    </ligand>
</feature>
<dbReference type="NCBIfam" id="TIGR00021">
    <property type="entry name" value="rpiA"/>
    <property type="match status" value="1"/>
</dbReference>
<accession>A0A2V2LPB8</accession>
<dbReference type="EMBL" id="QGKU01000026">
    <property type="protein sequence ID" value="PWR03503.1"/>
    <property type="molecule type" value="Genomic_DNA"/>
</dbReference>
<comment type="pathway">
    <text evidence="3">Carbohydrate degradation; pentose phosphate pathway; D-ribose 5-phosphate from D-ribulose 5-phosphate (non-oxidative stage): step 1/1.</text>
</comment>
<name>A0A2V2LPB8_9RHOB</name>
<dbReference type="CDD" id="cd01398">
    <property type="entry name" value="RPI_A"/>
    <property type="match status" value="1"/>
</dbReference>
<keyword evidence="5" id="KW-1185">Reference proteome</keyword>
<dbReference type="AlphaFoldDB" id="A0A2V2LPB8"/>
<feature type="binding site" evidence="3">
    <location>
        <begin position="33"/>
        <end position="36"/>
    </location>
    <ligand>
        <name>substrate</name>
    </ligand>
</feature>
<gene>
    <name evidence="3" type="primary">rpiA</name>
    <name evidence="4" type="ORF">DKT77_06510</name>
</gene>
<evidence type="ECO:0000313" key="5">
    <source>
        <dbReference type="Proteomes" id="UP000245680"/>
    </source>
</evidence>
<dbReference type="InterPro" id="IPR037171">
    <property type="entry name" value="NagB/RpiA_transferase-like"/>
</dbReference>
<comment type="caution">
    <text evidence="4">The sequence shown here is derived from an EMBL/GenBank/DDBJ whole genome shotgun (WGS) entry which is preliminary data.</text>
</comment>
<dbReference type="GO" id="GO:0006014">
    <property type="term" value="P:D-ribose metabolic process"/>
    <property type="evidence" value="ECO:0007669"/>
    <property type="project" value="TreeGrafter"/>
</dbReference>
<dbReference type="InterPro" id="IPR004788">
    <property type="entry name" value="Ribose5P_isomerase_type_A"/>
</dbReference>
<dbReference type="RefSeq" id="WP_109810904.1">
    <property type="nucleotide sequence ID" value="NZ_QGKU01000026.1"/>
</dbReference>
<dbReference type="Gene3D" id="3.40.50.1360">
    <property type="match status" value="1"/>
</dbReference>
<proteinExistence type="inferred from homology"/>
<dbReference type="InterPro" id="IPR020672">
    <property type="entry name" value="Ribose5P_isomerase_typA_subgr"/>
</dbReference>
<dbReference type="GO" id="GO:0004751">
    <property type="term" value="F:ribose-5-phosphate isomerase activity"/>
    <property type="evidence" value="ECO:0007669"/>
    <property type="project" value="UniProtKB-UniRule"/>
</dbReference>
<dbReference type="PANTHER" id="PTHR11934">
    <property type="entry name" value="RIBOSE-5-PHOSPHATE ISOMERASE"/>
    <property type="match status" value="1"/>
</dbReference>
<dbReference type="PANTHER" id="PTHR11934:SF0">
    <property type="entry name" value="RIBOSE-5-PHOSPHATE ISOMERASE"/>
    <property type="match status" value="1"/>
</dbReference>
<dbReference type="OrthoDB" id="5870696at2"/>
<dbReference type="HAMAP" id="MF_00170">
    <property type="entry name" value="Rib_5P_isom_A"/>
    <property type="match status" value="1"/>
</dbReference>
<feature type="binding site" evidence="3">
    <location>
        <begin position="89"/>
        <end position="92"/>
    </location>
    <ligand>
        <name>substrate</name>
    </ligand>
</feature>
<dbReference type="EC" id="5.3.1.6" evidence="3"/>
<dbReference type="UniPathway" id="UPA00115">
    <property type="reaction ID" value="UER00412"/>
</dbReference>
<dbReference type="GO" id="GO:0009052">
    <property type="term" value="P:pentose-phosphate shunt, non-oxidative branch"/>
    <property type="evidence" value="ECO:0007669"/>
    <property type="project" value="UniProtKB-UniRule"/>
</dbReference>